<evidence type="ECO:0000313" key="2">
    <source>
        <dbReference type="Proteomes" id="UP000002383"/>
    </source>
</evidence>
<evidence type="ECO:0000313" key="1">
    <source>
        <dbReference type="EMBL" id="ACL71171.1"/>
    </source>
</evidence>
<dbReference type="EMBL" id="CP001339">
    <property type="protein sequence ID" value="ACL71171.1"/>
    <property type="molecule type" value="Genomic_DNA"/>
</dbReference>
<reference evidence="1 2" key="1">
    <citation type="journal article" date="2011" name="Stand. Genomic Sci.">
        <title>Complete genome sequence of 'Thioalkalivibrio sulfidophilus' HL-EbGr7.</title>
        <authorList>
            <person name="Muyzer G."/>
            <person name="Sorokin D.Y."/>
            <person name="Mavromatis K."/>
            <person name="Lapidus A."/>
            <person name="Clum A."/>
            <person name="Ivanova N."/>
            <person name="Pati A."/>
            <person name="d'Haeseleer P."/>
            <person name="Woyke T."/>
            <person name="Kyrpides N.C."/>
        </authorList>
    </citation>
    <scope>NUCLEOTIDE SEQUENCE [LARGE SCALE GENOMIC DNA]</scope>
    <source>
        <strain evidence="1 2">HL-EbGR7</strain>
    </source>
</reference>
<protein>
    <submittedName>
        <fullName evidence="1">Uncharacterized protein</fullName>
    </submittedName>
</protein>
<dbReference type="Proteomes" id="UP000002383">
    <property type="component" value="Chromosome"/>
</dbReference>
<gene>
    <name evidence="1" type="ordered locus">Tgr7_0067</name>
</gene>
<dbReference type="RefSeq" id="WP_012636660.1">
    <property type="nucleotide sequence ID" value="NC_011901.1"/>
</dbReference>
<dbReference type="HOGENOM" id="CLU_2848476_0_0_6"/>
<dbReference type="STRING" id="396588.Tgr7_0067"/>
<dbReference type="KEGG" id="tgr:Tgr7_0067"/>
<accession>B8GTB1</accession>
<organism evidence="1 2">
    <name type="scientific">Thioalkalivibrio sulfidiphilus (strain HL-EbGR7)</name>
    <dbReference type="NCBI Taxonomy" id="396588"/>
    <lineage>
        <taxon>Bacteria</taxon>
        <taxon>Pseudomonadati</taxon>
        <taxon>Pseudomonadota</taxon>
        <taxon>Gammaproteobacteria</taxon>
        <taxon>Chromatiales</taxon>
        <taxon>Ectothiorhodospiraceae</taxon>
        <taxon>Thioalkalivibrio</taxon>
    </lineage>
</organism>
<dbReference type="OrthoDB" id="5801827at2"/>
<name>B8GTB1_THISH</name>
<keyword evidence="2" id="KW-1185">Reference proteome</keyword>
<proteinExistence type="predicted"/>
<sequence length="65" mass="6923">MSQSICKILFLKMPGAGDELSGGVVANLPADSVHHEFMEVSSGQYEAILDRLEAGVLPVVLKAPR</sequence>
<dbReference type="AlphaFoldDB" id="B8GTB1"/>